<evidence type="ECO:0000313" key="2">
    <source>
        <dbReference type="Proteomes" id="UP001179363"/>
    </source>
</evidence>
<comment type="caution">
    <text evidence="1">The sequence shown here is derived from an EMBL/GenBank/DDBJ whole genome shotgun (WGS) entry which is preliminary data.</text>
</comment>
<dbReference type="EMBL" id="JAKGTH010000010">
    <property type="protein sequence ID" value="MCF4102420.1"/>
    <property type="molecule type" value="Genomic_DNA"/>
</dbReference>
<accession>A0ABS9EKU4</accession>
<dbReference type="Proteomes" id="UP001179363">
    <property type="component" value="Unassembled WGS sequence"/>
</dbReference>
<keyword evidence="2" id="KW-1185">Reference proteome</keyword>
<protein>
    <recommendedName>
        <fullName evidence="3">Lipoprotein</fullName>
    </recommendedName>
</protein>
<dbReference type="PROSITE" id="PS51257">
    <property type="entry name" value="PROKAR_LIPOPROTEIN"/>
    <property type="match status" value="1"/>
</dbReference>
<evidence type="ECO:0000313" key="1">
    <source>
        <dbReference type="EMBL" id="MCF4102420.1"/>
    </source>
</evidence>
<reference evidence="1" key="1">
    <citation type="submission" date="2022-01" db="EMBL/GenBank/DDBJ databases">
        <title>Gillisia lutea sp. nov., isolated from marine plastic residues from the Malvarosa beach (Valencia, Spain).</title>
        <authorList>
            <person name="Vidal-Verdu A."/>
            <person name="Molina-Menor E."/>
            <person name="Satari L."/>
            <person name="Pascual J."/>
            <person name="Pereto J."/>
            <person name="Porcar M."/>
        </authorList>
    </citation>
    <scope>NUCLEOTIDE SEQUENCE</scope>
    <source>
        <strain evidence="1">M10.2A</strain>
    </source>
</reference>
<sequence length="185" mass="20908">MKLKWMLPILLLIIISCKDQSSSEPSNESTLSTQKVLPEDTDTILKNTEDYPVNTTTVTSKITSGQYIKLEKEPATDCSCYCINFEPEASSKMCLLPDKIYVFVRFQKIDDLNYNVYFTEAAETNTGGKDIPWNTFDKTTPIATITSLPNNELEVDWLGFSVNGDLVIDYALYGKKTLEGKYKIQ</sequence>
<organism evidence="1 2">
    <name type="scientific">Gillisia lutea</name>
    <dbReference type="NCBI Taxonomy" id="2909668"/>
    <lineage>
        <taxon>Bacteria</taxon>
        <taxon>Pseudomonadati</taxon>
        <taxon>Bacteroidota</taxon>
        <taxon>Flavobacteriia</taxon>
        <taxon>Flavobacteriales</taxon>
        <taxon>Flavobacteriaceae</taxon>
        <taxon>Gillisia</taxon>
    </lineage>
</organism>
<gene>
    <name evidence="1" type="ORF">L1I30_12145</name>
</gene>
<proteinExistence type="predicted"/>
<dbReference type="RefSeq" id="WP_236134563.1">
    <property type="nucleotide sequence ID" value="NZ_JAKGTH010000010.1"/>
</dbReference>
<evidence type="ECO:0008006" key="3">
    <source>
        <dbReference type="Google" id="ProtNLM"/>
    </source>
</evidence>
<name>A0ABS9EKU4_9FLAO</name>